<sequence length="313" mass="34098">MPQLLRGTSHEGGMNRNVSLPAIEAYKPFISDATWQAAGDFARSTIVRYSVGRTPSNVMHALIVLTGYLDWAQLNGVCELDDSALDSDVIDAFTAHRVLEVEHAVAARERKILRAVAGHPASVERASTFMTNASPTAPYTREEQGWIRRWAETQRSESRRVGCTTGAALGLGCGLTSAEMLAVRGKDLSVLTDGMVGVQLQTRLVPVTAEWNDELAARVGADPDEFLVHPRSARRHSTSLARYFQGTSTHFPSTQKMRVTWMVAHLSGGTPVNSLLEAAGITSDALRRLLPYVARLEGLAHVEALRLKGEVAR</sequence>
<name>A0A4R5YIX1_9MICO</name>
<reference evidence="1 2" key="1">
    <citation type="submission" date="2019-03" db="EMBL/GenBank/DDBJ databases">
        <title>Genome Sequencing and Assembly of Various Microbes Isolated from Partially Reclaimed Soil and Acid Mine Drainage (AMD) Site.</title>
        <authorList>
            <person name="Steinbock B."/>
            <person name="Bechtold R."/>
            <person name="Sevigny J.L."/>
            <person name="Thomas D."/>
            <person name="Cuthill L.R."/>
            <person name="Aveiro Johannsen E.J."/>
            <person name="Thomas K."/>
            <person name="Ghosh A."/>
        </authorList>
    </citation>
    <scope>NUCLEOTIDE SEQUENCE [LARGE SCALE GENOMIC DNA]</scope>
    <source>
        <strain evidence="1 2">F-B2</strain>
    </source>
</reference>
<dbReference type="Proteomes" id="UP000295633">
    <property type="component" value="Unassembled WGS sequence"/>
</dbReference>
<protein>
    <submittedName>
        <fullName evidence="1">Uncharacterized protein</fullName>
    </submittedName>
</protein>
<dbReference type="AlphaFoldDB" id="A0A4R5YIX1"/>
<evidence type="ECO:0000313" key="2">
    <source>
        <dbReference type="Proteomes" id="UP000295633"/>
    </source>
</evidence>
<gene>
    <name evidence="1" type="ORF">E2R54_02135</name>
</gene>
<comment type="caution">
    <text evidence="1">The sequence shown here is derived from an EMBL/GenBank/DDBJ whole genome shotgun (WGS) entry which is preliminary data.</text>
</comment>
<proteinExistence type="predicted"/>
<dbReference type="EMBL" id="SMZX01000001">
    <property type="protein sequence ID" value="TDL45285.1"/>
    <property type="molecule type" value="Genomic_DNA"/>
</dbReference>
<evidence type="ECO:0000313" key="1">
    <source>
        <dbReference type="EMBL" id="TDL45285.1"/>
    </source>
</evidence>
<accession>A0A4R5YIX1</accession>
<organism evidence="1 2">
    <name type="scientific">Microbacterium oleivorans</name>
    <dbReference type="NCBI Taxonomy" id="273677"/>
    <lineage>
        <taxon>Bacteria</taxon>
        <taxon>Bacillati</taxon>
        <taxon>Actinomycetota</taxon>
        <taxon>Actinomycetes</taxon>
        <taxon>Micrococcales</taxon>
        <taxon>Microbacteriaceae</taxon>
        <taxon>Microbacterium</taxon>
    </lineage>
</organism>
<dbReference type="RefSeq" id="WP_133398521.1">
    <property type="nucleotide sequence ID" value="NZ_SMZX01000001.1"/>
</dbReference>